<evidence type="ECO:0000256" key="2">
    <source>
        <dbReference type="SAM" id="Phobius"/>
    </source>
</evidence>
<evidence type="ECO:0000313" key="3">
    <source>
        <dbReference type="EMBL" id="GAA4453336.1"/>
    </source>
</evidence>
<sequence>MGQLKEQLAVVMRYGFWIGVGFVTITSIAVWYLSTSSLQAEADSQQSKIKSAFASVTSLQGELSTHPNAKSHEKMQALIETREDEVLQAWTEMYARQRGLLTWPQELQQDFVDEFKDLIPIERYIPYPAEDLEKEATLLNRYRYYIGLILPEIATIARAEWNAQFDPTFNPSLDDTSGIRNLLKPRITVSGTKNEPLVQWSAGSQQQLLTDLFPWRGSRPSTLQVYYSQENVWILKQILQIIDTVNIDAKEAFEAKIREIKTIKIGRSVNVSPGSIKQVASQTAGMGMDGMGMDMGMDMGMGSDMGMGMDGMDGMGGMGEATDPGDNRYVGTDYVPITGAALRSALESDSPADVNLAVAKRVPVMMAVRMDQRAVPALIAACGNAPLMIEVKQVRLLPAGASSAASAGGGGDMGMDMGGSDGGGGGGFGAPSGGGFGGGESMGMGGMDGMDGGMGGGGVAMAQTPATENPYDIDVEVYGLISIYNPPDKSKLGVDQVDQETVVEGLVGDKPSTSNENLPSPATSGAPATPPAAAPTPAPVAPAPASPEPVPAEPAPAGPGPAPAGPGPAVPGPAPAEAGPPPAAVPPAADPSAAAAASPAAAPPPS</sequence>
<accession>A0ABP8MQF6</accession>
<dbReference type="EMBL" id="BAABGA010000030">
    <property type="protein sequence ID" value="GAA4453336.1"/>
    <property type="molecule type" value="Genomic_DNA"/>
</dbReference>
<feature type="region of interest" description="Disordered" evidence="1">
    <location>
        <begin position="402"/>
        <end position="450"/>
    </location>
</feature>
<feature type="transmembrane region" description="Helical" evidence="2">
    <location>
        <begin position="12"/>
        <end position="33"/>
    </location>
</feature>
<feature type="region of interest" description="Disordered" evidence="1">
    <location>
        <begin position="506"/>
        <end position="606"/>
    </location>
</feature>
<keyword evidence="2" id="KW-0472">Membrane</keyword>
<name>A0ABP8MQF6_9BACT</name>
<feature type="compositionally biased region" description="Pro residues" evidence="1">
    <location>
        <begin position="528"/>
        <end position="589"/>
    </location>
</feature>
<evidence type="ECO:0000313" key="4">
    <source>
        <dbReference type="Proteomes" id="UP001500840"/>
    </source>
</evidence>
<organism evidence="3 4">
    <name type="scientific">Novipirellula rosea</name>
    <dbReference type="NCBI Taxonomy" id="1031540"/>
    <lineage>
        <taxon>Bacteria</taxon>
        <taxon>Pseudomonadati</taxon>
        <taxon>Planctomycetota</taxon>
        <taxon>Planctomycetia</taxon>
        <taxon>Pirellulales</taxon>
        <taxon>Pirellulaceae</taxon>
        <taxon>Novipirellula</taxon>
    </lineage>
</organism>
<comment type="caution">
    <text evidence="3">The sequence shown here is derived from an EMBL/GenBank/DDBJ whole genome shotgun (WGS) entry which is preliminary data.</text>
</comment>
<dbReference type="Proteomes" id="UP001500840">
    <property type="component" value="Unassembled WGS sequence"/>
</dbReference>
<protein>
    <submittedName>
        <fullName evidence="3">Uncharacterized protein</fullName>
    </submittedName>
</protein>
<feature type="compositionally biased region" description="Low complexity" evidence="1">
    <location>
        <begin position="590"/>
        <end position="600"/>
    </location>
</feature>
<dbReference type="RefSeq" id="WP_345322312.1">
    <property type="nucleotide sequence ID" value="NZ_BAABGA010000030.1"/>
</dbReference>
<gene>
    <name evidence="3" type="ORF">GCM10023156_24210</name>
</gene>
<feature type="compositionally biased region" description="Gly residues" evidence="1">
    <location>
        <begin position="407"/>
        <end position="450"/>
    </location>
</feature>
<keyword evidence="4" id="KW-1185">Reference proteome</keyword>
<evidence type="ECO:0000256" key="1">
    <source>
        <dbReference type="SAM" id="MobiDB-lite"/>
    </source>
</evidence>
<keyword evidence="2" id="KW-1133">Transmembrane helix</keyword>
<reference evidence="4" key="1">
    <citation type="journal article" date="2019" name="Int. J. Syst. Evol. Microbiol.">
        <title>The Global Catalogue of Microorganisms (GCM) 10K type strain sequencing project: providing services to taxonomists for standard genome sequencing and annotation.</title>
        <authorList>
            <consortium name="The Broad Institute Genomics Platform"/>
            <consortium name="The Broad Institute Genome Sequencing Center for Infectious Disease"/>
            <person name="Wu L."/>
            <person name="Ma J."/>
        </authorList>
    </citation>
    <scope>NUCLEOTIDE SEQUENCE [LARGE SCALE GENOMIC DNA]</scope>
    <source>
        <strain evidence="4">JCM 17759</strain>
    </source>
</reference>
<keyword evidence="2" id="KW-0812">Transmembrane</keyword>
<proteinExistence type="predicted"/>